<dbReference type="EMBL" id="BX284601">
    <property type="protein sequence ID" value="CDM63592.1"/>
    <property type="molecule type" value="Genomic_DNA"/>
</dbReference>
<dbReference type="ExpressionAtlas" id="W6RS22">
    <property type="expression patterns" value="baseline"/>
</dbReference>
<evidence type="ECO:0000256" key="1">
    <source>
        <dbReference type="SAM" id="Phobius"/>
    </source>
</evidence>
<feature type="transmembrane region" description="Helical" evidence="1">
    <location>
        <begin position="198"/>
        <end position="223"/>
    </location>
</feature>
<feature type="transmembrane region" description="Helical" evidence="1">
    <location>
        <begin position="97"/>
        <end position="122"/>
    </location>
</feature>
<name>W6RS22_CAEEL</name>
<sequence>MVPSSASYDDRSFVSGARTTQTSDSYCMEVGAPYESVLETSGVDPSMDYTQRIENTTEQEEFDSTKVTTKSKFSAKSVSPLKISYEKPRLCTIHMKTVTHIIAACLLPFILVDSIFLLQSMSFEFLNIEQLGNLSGPCNLLALFFGVCQMILWFFKRNSTLPTTLLTCWLTLITTCLLSISGLLLWTAQPYHLPRQQIIVPFQYFCIFGSLMNLLVATIAVYFEWQASKYAITY</sequence>
<evidence type="ECO:0000313" key="2">
    <source>
        <dbReference type="EMBL" id="CDM63592.1"/>
    </source>
</evidence>
<proteinExistence type="predicted"/>
<evidence type="ECO:0000313" key="3">
    <source>
        <dbReference type="Proteomes" id="UP000001940"/>
    </source>
</evidence>
<dbReference type="WormBase" id="Y71G12B.33b">
    <property type="protein sequence ID" value="CE49614"/>
    <property type="gene ID" value="WBGene00044358"/>
</dbReference>
<reference evidence="2 3" key="1">
    <citation type="journal article" date="1998" name="Science">
        <title>Genome sequence of the nematode C. elegans: a platform for investigating biology.</title>
        <authorList>
            <consortium name="The C. elegans sequencing consortium"/>
            <person name="Sulson J.E."/>
            <person name="Waterston R."/>
        </authorList>
    </citation>
    <scope>NUCLEOTIDE SEQUENCE [LARGE SCALE GENOMIC DNA]</scope>
    <source>
        <strain evidence="2 3">Bristol N2</strain>
    </source>
</reference>
<dbReference type="AlphaFoldDB" id="W6RS22"/>
<evidence type="ECO:0000313" key="4">
    <source>
        <dbReference type="WormBase" id="Y71G12B.33b"/>
    </source>
</evidence>
<dbReference type="Proteomes" id="UP000001940">
    <property type="component" value="Chromosome I"/>
</dbReference>
<keyword evidence="1" id="KW-0812">Transmembrane</keyword>
<dbReference type="FunCoup" id="W6RS22">
    <property type="interactions" value="277"/>
</dbReference>
<protein>
    <submittedName>
        <fullName evidence="2">Conserved plasma membrane protein</fullName>
    </submittedName>
</protein>
<dbReference type="RefSeq" id="NP_001293452.1">
    <property type="nucleotide sequence ID" value="NM_001306523.1"/>
</dbReference>
<dbReference type="STRING" id="6239.Y71G12B.33b.1"/>
<dbReference type="Bgee" id="WBGene00044358">
    <property type="expression patterns" value="Expressed in embryo and 2 other cell types or tissues"/>
</dbReference>
<feature type="transmembrane region" description="Helical" evidence="1">
    <location>
        <begin position="134"/>
        <end position="155"/>
    </location>
</feature>
<dbReference type="CTD" id="3564853"/>
<gene>
    <name evidence="2" type="ORF">CELE_Y71G12B.33</name>
    <name evidence="2 4" type="ORF">Y71G12B.33</name>
</gene>
<dbReference type="AGR" id="WB:WBGene00044358"/>
<dbReference type="InParanoid" id="W6RS22"/>
<dbReference type="OrthoDB" id="5780054at2759"/>
<dbReference type="HOGENOM" id="CLU_1185955_0_0_1"/>
<keyword evidence="3" id="KW-1185">Reference proteome</keyword>
<organism evidence="2 3">
    <name type="scientific">Caenorhabditis elegans</name>
    <dbReference type="NCBI Taxonomy" id="6239"/>
    <lineage>
        <taxon>Eukaryota</taxon>
        <taxon>Metazoa</taxon>
        <taxon>Ecdysozoa</taxon>
        <taxon>Nematoda</taxon>
        <taxon>Chromadorea</taxon>
        <taxon>Rhabditida</taxon>
        <taxon>Rhabditina</taxon>
        <taxon>Rhabditomorpha</taxon>
        <taxon>Rhabditoidea</taxon>
        <taxon>Rhabditidae</taxon>
        <taxon>Peloderinae</taxon>
        <taxon>Caenorhabditis</taxon>
    </lineage>
</organism>
<accession>W6RS22</accession>
<dbReference type="GeneID" id="3564853"/>
<feature type="transmembrane region" description="Helical" evidence="1">
    <location>
        <begin position="167"/>
        <end position="186"/>
    </location>
</feature>
<dbReference type="OMA" id="QIIVPFQ"/>
<keyword evidence="1" id="KW-1133">Transmembrane helix</keyword>
<keyword evidence="1" id="KW-0472">Membrane</keyword>